<dbReference type="EMBL" id="PKPZ01000026">
    <property type="protein sequence ID" value="RPB33132.1"/>
    <property type="molecule type" value="Genomic_DNA"/>
</dbReference>
<dbReference type="Proteomes" id="UP000283878">
    <property type="component" value="Unassembled WGS sequence"/>
</dbReference>
<comment type="caution">
    <text evidence="1">The sequence shown here is derived from an EMBL/GenBank/DDBJ whole genome shotgun (WGS) entry which is preliminary data.</text>
</comment>
<proteinExistence type="predicted"/>
<gene>
    <name evidence="1" type="ORF">CYQ91_22965</name>
</gene>
<evidence type="ECO:0008006" key="3">
    <source>
        <dbReference type="Google" id="ProtNLM"/>
    </source>
</evidence>
<evidence type="ECO:0000313" key="1">
    <source>
        <dbReference type="EMBL" id="RPB33132.1"/>
    </source>
</evidence>
<dbReference type="AlphaFoldDB" id="A0AAX1XGS3"/>
<reference evidence="1 2" key="1">
    <citation type="journal article" date="2018" name="AMB Express">
        <title>Occurrence and significance of pathogenicity and fitness islands in environmental vibrios.</title>
        <authorList>
            <person name="Klein S."/>
            <person name="Pipes S."/>
            <person name="Lovell C.R."/>
        </authorList>
    </citation>
    <scope>NUCLEOTIDE SEQUENCE [LARGE SCALE GENOMIC DNA]</scope>
    <source>
        <strain evidence="1 2">JBS-8-11-1</strain>
    </source>
</reference>
<organism evidence="1 2">
    <name type="scientific">Vibrio diabolicus</name>
    <dbReference type="NCBI Taxonomy" id="50719"/>
    <lineage>
        <taxon>Bacteria</taxon>
        <taxon>Pseudomonadati</taxon>
        <taxon>Pseudomonadota</taxon>
        <taxon>Gammaproteobacteria</taxon>
        <taxon>Vibrionales</taxon>
        <taxon>Vibrionaceae</taxon>
        <taxon>Vibrio</taxon>
        <taxon>Vibrio diabolicus subgroup</taxon>
    </lineage>
</organism>
<accession>A0AAX1XGS3</accession>
<protein>
    <recommendedName>
        <fullName evidence="3">DUF4145 domain-containing protein</fullName>
    </recommendedName>
</protein>
<sequence length="145" mass="16295">MSLLPHGKERELVILKGHLLIEEQVRLVIDSKLPNPKVLKEARLTCDQAICLAQSLVPEDADKNCWNAARKLNNIRNNIAHKVEHKGLTHQVEAFIKMVPIDWGNADRDTAFELALWGLFAKISSYVEGEFSDAMKALIPDAETI</sequence>
<name>A0AAX1XGS3_9VIBR</name>
<evidence type="ECO:0000313" key="2">
    <source>
        <dbReference type="Proteomes" id="UP000283878"/>
    </source>
</evidence>